<keyword evidence="15" id="KW-0865">Zymogen</keyword>
<evidence type="ECO:0000256" key="15">
    <source>
        <dbReference type="ARBA" id="ARBA00023145"/>
    </source>
</evidence>
<dbReference type="GO" id="GO:0005576">
    <property type="term" value="C:extracellular region"/>
    <property type="evidence" value="ECO:0007669"/>
    <property type="project" value="UniProtKB-SubCell"/>
</dbReference>
<protein>
    <submittedName>
        <fullName evidence="19">Autotransporter outer membrane beta-barrel domain-containing protein</fullName>
    </submittedName>
</protein>
<dbReference type="PRINTS" id="PR00921">
    <property type="entry name" value="IGASERPTASE"/>
</dbReference>
<evidence type="ECO:0000256" key="11">
    <source>
        <dbReference type="ARBA" id="ARBA00022801"/>
    </source>
</evidence>
<reference evidence="19" key="1">
    <citation type="submission" date="2018-09" db="EMBL/GenBank/DDBJ databases">
        <authorList>
            <consortium name="PulseNet: The National Subtyping Network for Foodborne Disease Surveillance"/>
            <person name="Tarr C.L."/>
            <person name="Trees E."/>
            <person name="Katz L.S."/>
            <person name="Carleton-Romer H.A."/>
            <person name="Stroika S."/>
            <person name="Kucerova Z."/>
            <person name="Roache K.F."/>
            <person name="Sabol A.L."/>
            <person name="Besser J."/>
            <person name="Gerner-Smidt P."/>
        </authorList>
    </citation>
    <scope>NUCLEOTIDE SEQUENCE</scope>
    <source>
        <strain evidence="19">PNUSAS053063</strain>
    </source>
</reference>
<dbReference type="InterPro" id="IPR024973">
    <property type="entry name" value="ESPR"/>
</dbReference>
<comment type="subcellular location">
    <subcellularLocation>
        <location evidence="3">Cell outer membrane</location>
        <topology evidence="3">Multi-pass membrane protein</topology>
    </subcellularLocation>
    <subcellularLocation>
        <location evidence="1">Cell surface</location>
    </subcellularLocation>
    <subcellularLocation>
        <location evidence="2">Periplasm</location>
    </subcellularLocation>
    <subcellularLocation>
        <location evidence="4">Secreted</location>
    </subcellularLocation>
</comment>
<dbReference type="InterPro" id="IPR000710">
    <property type="entry name" value="Peptidase_S6"/>
</dbReference>
<evidence type="ECO:0000256" key="2">
    <source>
        <dbReference type="ARBA" id="ARBA00004418"/>
    </source>
</evidence>
<dbReference type="EMBL" id="AAGJSG010000016">
    <property type="protein sequence ID" value="EBO8151354.1"/>
    <property type="molecule type" value="Genomic_DNA"/>
</dbReference>
<evidence type="ECO:0000256" key="10">
    <source>
        <dbReference type="ARBA" id="ARBA00022764"/>
    </source>
</evidence>
<name>A0A5U1S3I0_SALER</name>
<feature type="domain" description="Autotransporter" evidence="17">
    <location>
        <begin position="1092"/>
        <end position="1358"/>
    </location>
</feature>
<dbReference type="PROSITE" id="PS51208">
    <property type="entry name" value="AUTOTRANSPORTER"/>
    <property type="match status" value="1"/>
</dbReference>
<dbReference type="GO" id="GO:0004252">
    <property type="term" value="F:serine-type endopeptidase activity"/>
    <property type="evidence" value="ECO:0007669"/>
    <property type="project" value="InterPro"/>
</dbReference>
<dbReference type="PANTHER" id="PTHR12338">
    <property type="entry name" value="AUTOTRANSPORTER"/>
    <property type="match status" value="1"/>
</dbReference>
<dbReference type="InterPro" id="IPR057393">
    <property type="entry name" value="PIC_HAP1_IgA0_b-sol2"/>
</dbReference>
<dbReference type="Pfam" id="PF24078">
    <property type="entry name" value="Beta-sol_PIC_HAP1_IgA0_2nd"/>
    <property type="match status" value="1"/>
</dbReference>
<dbReference type="GO" id="GO:0006508">
    <property type="term" value="P:proteolysis"/>
    <property type="evidence" value="ECO:0007669"/>
    <property type="project" value="UniProtKB-KW"/>
</dbReference>
<dbReference type="Gene3D" id="2.40.10.120">
    <property type="match status" value="1"/>
</dbReference>
<dbReference type="InterPro" id="IPR011050">
    <property type="entry name" value="Pectin_lyase_fold/virulence"/>
</dbReference>
<keyword evidence="8" id="KW-0812">Transmembrane</keyword>
<sequence>MNKIYSLKYSVATGGLIAVSELARKVSQKSCGKLSLTGLTTLALTLSSSALAATVRADIPYQTFRDFAENKGSFFVGNTNIAIKNNAGNIIGYLDKAPMPDFSSASVAATLLVPGEHTLYSPQYVVTARHVNGTSFGTTNISFGYKQNEYSVIEEHNHPSSMADIKTLRLNKLVTEVAPAIVSTSGAVNNAYNKNSIYTAFYRLGGGDKNIKNINGTTTHVDGDFLIGGTIGYLSSYNNNLMISSGTAQIFNENYQGYLANYLQPGDSGSPLFGYNSKTKEWELIGVTSSMSVNGNNWAVTSRDFLSQKPKNDFEPVVRHTDTSAPLVWKYSSNTGEIKNNQDYYQIHSGKNLYFTGKNGHVDIQSSVNQGAGYLQFTDSYTVSTTNGSSWIGGGIIVEDGATVNWGVNGVEGDNLHKVGSGTLVINGIGENKGGLKVGDGLVILAQKKDNDNNIQAASSLDISSGRATVKLTDSNQINPNNITWGYRGGRLDINGSDIEFSRLNASDYGAIIENGSSYKSTLTLNLKAINPDDIIVKMNQMDFRGGNGTPGELYLDKDTGRYYILKKNTYSPTFFGINSNEWTFAGNNKTQAIAFYKNIKVASSSTPYMYHGQLNGYMDVHVPSLSGSNILALDGSVDISGDFEKETGTLIFQGHPVLHAGKRPSPSQNDWEVRQFNLNVLKLDGAEFHLSRNSTMKGDIHANNSVVILGSNKVYTDNNDGTGNTIESVAGESTPDNDKDISTLSGYIYSDNSVITVNNKFNGGIFADNKSIINVHGKNSIINAGSEISKDSKLSLQNGSKLTTEVNFINLGILEIGENATLNLQGYKVWGGYIPSIHDIGNVTLTGEGATLSAGNYTMFNGIINANDTTSVKLTLGDNESKLSELNPNPELTTKMFGDCYNTSWTGSIHALKGDVDMVNSIWRMSNNSTLNHLNTKNSLFVFSSDNGSLSTLTVNEIKSDDSTFVMRSTSTASDKLVVNNKLEGTNNNLIVDYIANDGKEKTLNHVLISSPKNTAKEVFNAQTQTVGFSDVKPIIENLDTEENTLWILKGFNTVANQGTTQKAVHFMSSGYKAFLAEVNNLNKRMGDLRDINGEAGAWARIMSGTGSAGGGFSDNYTHVQVGADKKHELDGLDLFTGVTMTYTDSHAGSDAFSGETKSVGAGIYASAMFESGAYIDLIGKFVHHDNEYTATFAGLGTRDYSSHSWYAGAEVGYRYHVTDDTWIEPQAELVYGAVSGKQFSWKDQGMNLTMKDKDFNPLIGRTGVDVGKSFSGKDWKVTARAGLGYQFDLFANGETVLRDASGEKRIKGEKDGRMLMNVGLNAEIRDNARFGLEFEKSAFGKYNVDNAINANFRYSF</sequence>
<dbReference type="GO" id="GO:0009986">
    <property type="term" value="C:cell surface"/>
    <property type="evidence" value="ECO:0007669"/>
    <property type="project" value="UniProtKB-SubCell"/>
</dbReference>
<dbReference type="SUPFAM" id="SSF51126">
    <property type="entry name" value="Pectin lyase-like"/>
    <property type="match status" value="1"/>
</dbReference>
<organism evidence="19">
    <name type="scientific">Salmonella enterica</name>
    <name type="common">Salmonella choleraesuis</name>
    <dbReference type="NCBI Taxonomy" id="28901"/>
    <lineage>
        <taxon>Bacteria</taxon>
        <taxon>Pseudomonadati</taxon>
        <taxon>Pseudomonadota</taxon>
        <taxon>Gammaproteobacteria</taxon>
        <taxon>Enterobacterales</taxon>
        <taxon>Enterobacteriaceae</taxon>
        <taxon>Salmonella</taxon>
    </lineage>
</organism>
<dbReference type="GO" id="GO:0009279">
    <property type="term" value="C:cell outer membrane"/>
    <property type="evidence" value="ECO:0007669"/>
    <property type="project" value="UniProtKB-SubCell"/>
</dbReference>
<dbReference type="Pfam" id="PF03797">
    <property type="entry name" value="Autotransporter"/>
    <property type="match status" value="1"/>
</dbReference>
<dbReference type="InterPro" id="IPR009003">
    <property type="entry name" value="Peptidase_S1_PA"/>
</dbReference>
<keyword evidence="11" id="KW-0378">Hydrolase</keyword>
<evidence type="ECO:0000256" key="5">
    <source>
        <dbReference type="ARBA" id="ARBA00022452"/>
    </source>
</evidence>
<accession>A0A5U1S3I0</accession>
<evidence type="ECO:0000256" key="3">
    <source>
        <dbReference type="ARBA" id="ARBA00004571"/>
    </source>
</evidence>
<proteinExistence type="predicted"/>
<evidence type="ECO:0000256" key="9">
    <source>
        <dbReference type="ARBA" id="ARBA00022729"/>
    </source>
</evidence>
<keyword evidence="12" id="KW-0720">Serine protease</keyword>
<dbReference type="GO" id="GO:0042597">
    <property type="term" value="C:periplasmic space"/>
    <property type="evidence" value="ECO:0007669"/>
    <property type="project" value="UniProtKB-SubCell"/>
</dbReference>
<evidence type="ECO:0000313" key="19">
    <source>
        <dbReference type="EMBL" id="EBO8151354.1"/>
    </source>
</evidence>
<dbReference type="InterPro" id="IPR005546">
    <property type="entry name" value="Autotransporte_beta"/>
</dbReference>
<evidence type="ECO:0000256" key="13">
    <source>
        <dbReference type="ARBA" id="ARBA00023026"/>
    </source>
</evidence>
<dbReference type="Pfam" id="PF13018">
    <property type="entry name" value="ESPR"/>
    <property type="match status" value="1"/>
</dbReference>
<evidence type="ECO:0000256" key="6">
    <source>
        <dbReference type="ARBA" id="ARBA00022525"/>
    </source>
</evidence>
<dbReference type="PROSITE" id="PS51691">
    <property type="entry name" value="PEPTIDASE_S6"/>
    <property type="match status" value="1"/>
</dbReference>
<keyword evidence="10" id="KW-0574">Periplasm</keyword>
<feature type="domain" description="Peptidase S6" evidence="18">
    <location>
        <begin position="53"/>
        <end position="308"/>
    </location>
</feature>
<keyword evidence="5" id="KW-1134">Transmembrane beta strand</keyword>
<keyword evidence="14" id="KW-0472">Membrane</keyword>
<dbReference type="Gene3D" id="2.160.20.20">
    <property type="match status" value="1"/>
</dbReference>
<keyword evidence="7" id="KW-0645">Protease</keyword>
<keyword evidence="16" id="KW-0998">Cell outer membrane</keyword>
<keyword evidence="9" id="KW-0732">Signal</keyword>
<keyword evidence="6" id="KW-0964">Secreted</keyword>
<dbReference type="Gene3D" id="2.40.128.130">
    <property type="entry name" value="Autotransporter beta-domain"/>
    <property type="match status" value="1"/>
</dbReference>
<dbReference type="InterPro" id="IPR012332">
    <property type="entry name" value="Autotransporter_pectin_lyase_C"/>
</dbReference>
<evidence type="ECO:0000256" key="12">
    <source>
        <dbReference type="ARBA" id="ARBA00022825"/>
    </source>
</evidence>
<evidence type="ECO:0000256" key="16">
    <source>
        <dbReference type="ARBA" id="ARBA00023237"/>
    </source>
</evidence>
<evidence type="ECO:0000256" key="8">
    <source>
        <dbReference type="ARBA" id="ARBA00022692"/>
    </source>
</evidence>
<dbReference type="InterPro" id="IPR006315">
    <property type="entry name" value="OM_autotransptr_brl_dom"/>
</dbReference>
<evidence type="ECO:0000256" key="1">
    <source>
        <dbReference type="ARBA" id="ARBA00004241"/>
    </source>
</evidence>
<evidence type="ECO:0000256" key="14">
    <source>
        <dbReference type="ARBA" id="ARBA00023136"/>
    </source>
</evidence>
<evidence type="ECO:0000259" key="17">
    <source>
        <dbReference type="PROSITE" id="PS51208"/>
    </source>
</evidence>
<dbReference type="SMART" id="SM00869">
    <property type="entry name" value="Autotransporter"/>
    <property type="match status" value="1"/>
</dbReference>
<dbReference type="SUPFAM" id="SSF103515">
    <property type="entry name" value="Autotransporter"/>
    <property type="match status" value="1"/>
</dbReference>
<comment type="caution">
    <text evidence="19">The sequence shown here is derived from an EMBL/GenBank/DDBJ whole genome shotgun (WGS) entry which is preliminary data.</text>
</comment>
<dbReference type="Pfam" id="PF02395">
    <property type="entry name" value="Peptidase_S6"/>
    <property type="match status" value="1"/>
</dbReference>
<dbReference type="InterPro" id="IPR036709">
    <property type="entry name" value="Autotransporte_beta_dom_sf"/>
</dbReference>
<dbReference type="InterPro" id="IPR030396">
    <property type="entry name" value="Peptidase_S6_dom"/>
</dbReference>
<keyword evidence="13" id="KW-0843">Virulence</keyword>
<evidence type="ECO:0000259" key="18">
    <source>
        <dbReference type="PROSITE" id="PS51691"/>
    </source>
</evidence>
<dbReference type="PANTHER" id="PTHR12338:SF8">
    <property type="entry name" value="HEME_HEMOPEXIN-BINDING PROTEIN"/>
    <property type="match status" value="1"/>
</dbReference>
<evidence type="ECO:0000256" key="7">
    <source>
        <dbReference type="ARBA" id="ARBA00022670"/>
    </source>
</evidence>
<evidence type="ECO:0000256" key="4">
    <source>
        <dbReference type="ARBA" id="ARBA00004613"/>
    </source>
</evidence>
<dbReference type="InterPro" id="IPR050909">
    <property type="entry name" value="Bact_Autotransporter_VF"/>
</dbReference>
<gene>
    <name evidence="19" type="ORF">D3453_21065</name>
</gene>
<dbReference type="NCBIfam" id="TIGR01414">
    <property type="entry name" value="autotrans_barl"/>
    <property type="match status" value="1"/>
</dbReference>
<dbReference type="SUPFAM" id="SSF50494">
    <property type="entry name" value="Trypsin-like serine proteases"/>
    <property type="match status" value="1"/>
</dbReference>